<comment type="caution">
    <text evidence="2">The sequence shown here is derived from an EMBL/GenBank/DDBJ whole genome shotgun (WGS) entry which is preliminary data.</text>
</comment>
<dbReference type="SMART" id="SM00530">
    <property type="entry name" value="HTH_XRE"/>
    <property type="match status" value="1"/>
</dbReference>
<dbReference type="AlphaFoldDB" id="A0A5D0CND0"/>
<dbReference type="SUPFAM" id="SSF47413">
    <property type="entry name" value="lambda repressor-like DNA-binding domains"/>
    <property type="match status" value="1"/>
</dbReference>
<dbReference type="PROSITE" id="PS50943">
    <property type="entry name" value="HTH_CROC1"/>
    <property type="match status" value="1"/>
</dbReference>
<reference evidence="2 3" key="1">
    <citation type="submission" date="2019-08" db="EMBL/GenBank/DDBJ databases">
        <title>Genome sequencing of Paenibacillus faecis DSM 23593(T).</title>
        <authorList>
            <person name="Kook J.-K."/>
            <person name="Park S.-N."/>
            <person name="Lim Y.K."/>
        </authorList>
    </citation>
    <scope>NUCLEOTIDE SEQUENCE [LARGE SCALE GENOMIC DNA]</scope>
    <source>
        <strain evidence="2 3">DSM 23593</strain>
    </source>
</reference>
<feature type="domain" description="HTH cro/C1-type" evidence="1">
    <location>
        <begin position="28"/>
        <end position="82"/>
    </location>
</feature>
<dbReference type="GO" id="GO:0003677">
    <property type="term" value="F:DNA binding"/>
    <property type="evidence" value="ECO:0007669"/>
    <property type="project" value="InterPro"/>
</dbReference>
<sequence>MDVDFEARDNGLGGDSFLISTTTLRAKIENHIKREGVTLHQFSGISGVNVGTISGILNGNRSISIGQLDRITAAMGLPEGELYELYVEDCFAFQAPHWRRLKPFLLRCAELKRHDCISEILNRLLEDLKQVPGIFEAAELMFAQGWKEAAVILYESVIECERSSHSERLAMSYYRIFQILKNDGRRGFKAALQFLPYRYRLPEALALEGLSMLIQIYAFRFNWTEVENYADELIKLAWTFYEKKVWKQPDFKPVRPLVFYYGRAFLFKSGSYEYRGMYEEAKKWIAEYADLSWFEWQDDEARAEVEQLKMFAKANYLCLDIKSGNQLRIPEYVSFLETHPGEIVEGLITLIESANRYDFYIDEVLDKFSEEIEVYRRFGEEHWQARDALEMDYSKEPPYFFRYAVFFQNYAVYLFRKGSYEEGLNNILHSMKMSLQISSKDIFVNIAMVIFELHRQFSTEEQNQEYIKLCRRLWENEKEHVLVGFGYSNA</sequence>
<evidence type="ECO:0000259" key="1">
    <source>
        <dbReference type="PROSITE" id="PS50943"/>
    </source>
</evidence>
<dbReference type="Proteomes" id="UP000325218">
    <property type="component" value="Unassembled WGS sequence"/>
</dbReference>
<name>A0A5D0CND0_9BACL</name>
<evidence type="ECO:0000313" key="2">
    <source>
        <dbReference type="EMBL" id="TYA11401.1"/>
    </source>
</evidence>
<protein>
    <submittedName>
        <fullName evidence="2">XRE family transcriptional regulator</fullName>
    </submittedName>
</protein>
<gene>
    <name evidence="2" type="ORF">FRY98_19830</name>
</gene>
<dbReference type="RefSeq" id="WP_148455196.1">
    <property type="nucleotide sequence ID" value="NZ_VSDO01000004.1"/>
</dbReference>
<dbReference type="InterPro" id="IPR010982">
    <property type="entry name" value="Lambda_DNA-bd_dom_sf"/>
</dbReference>
<evidence type="ECO:0000313" key="3">
    <source>
        <dbReference type="Proteomes" id="UP000325218"/>
    </source>
</evidence>
<dbReference type="EMBL" id="VSDO01000004">
    <property type="protein sequence ID" value="TYA11401.1"/>
    <property type="molecule type" value="Genomic_DNA"/>
</dbReference>
<dbReference type="InterPro" id="IPR001387">
    <property type="entry name" value="Cro/C1-type_HTH"/>
</dbReference>
<proteinExistence type="predicted"/>
<accession>A0A5D0CND0</accession>
<keyword evidence="3" id="KW-1185">Reference proteome</keyword>
<dbReference type="OrthoDB" id="2470416at2"/>
<organism evidence="2 3">
    <name type="scientific">Paenibacillus faecis</name>
    <dbReference type="NCBI Taxonomy" id="862114"/>
    <lineage>
        <taxon>Bacteria</taxon>
        <taxon>Bacillati</taxon>
        <taxon>Bacillota</taxon>
        <taxon>Bacilli</taxon>
        <taxon>Bacillales</taxon>
        <taxon>Paenibacillaceae</taxon>
        <taxon>Paenibacillus</taxon>
    </lineage>
</organism>
<dbReference type="Gene3D" id="1.10.260.40">
    <property type="entry name" value="lambda repressor-like DNA-binding domains"/>
    <property type="match status" value="1"/>
</dbReference>